<keyword evidence="2" id="KW-1003">Cell membrane</keyword>
<feature type="transmembrane region" description="Helical" evidence="6">
    <location>
        <begin position="308"/>
        <end position="328"/>
    </location>
</feature>
<reference evidence="7 8" key="1">
    <citation type="submission" date="2019-09" db="EMBL/GenBank/DDBJ databases">
        <title>Genome Sequences of Streptomyces kaniharaensis ATCC 21070.</title>
        <authorList>
            <person name="Zhu W."/>
            <person name="De Crecy-Lagard V."/>
            <person name="Richards N.G."/>
        </authorList>
    </citation>
    <scope>NUCLEOTIDE SEQUENCE [LARGE SCALE GENOMIC DNA]</scope>
    <source>
        <strain evidence="7 8">SF-557</strain>
    </source>
</reference>
<dbReference type="PANTHER" id="PTHR23513">
    <property type="entry name" value="INTEGRAL MEMBRANE EFFLUX PROTEIN-RELATED"/>
    <property type="match status" value="1"/>
</dbReference>
<dbReference type="GO" id="GO:0005886">
    <property type="term" value="C:plasma membrane"/>
    <property type="evidence" value="ECO:0007669"/>
    <property type="project" value="UniProtKB-SubCell"/>
</dbReference>
<keyword evidence="4 6" id="KW-1133">Transmembrane helix</keyword>
<dbReference type="Proteomes" id="UP000450000">
    <property type="component" value="Unassembled WGS sequence"/>
</dbReference>
<feature type="transmembrane region" description="Helical" evidence="6">
    <location>
        <begin position="12"/>
        <end position="36"/>
    </location>
</feature>
<evidence type="ECO:0000256" key="5">
    <source>
        <dbReference type="ARBA" id="ARBA00023136"/>
    </source>
</evidence>
<feature type="transmembrane region" description="Helical" evidence="6">
    <location>
        <begin position="218"/>
        <end position="239"/>
    </location>
</feature>
<dbReference type="SUPFAM" id="SSF103473">
    <property type="entry name" value="MFS general substrate transporter"/>
    <property type="match status" value="1"/>
</dbReference>
<name>A0A6N7L1F4_9ACTN</name>
<dbReference type="OrthoDB" id="4368225at2"/>
<dbReference type="RefSeq" id="WP_153471042.1">
    <property type="nucleotide sequence ID" value="NZ_WBOF01000006.1"/>
</dbReference>
<evidence type="ECO:0000256" key="6">
    <source>
        <dbReference type="SAM" id="Phobius"/>
    </source>
</evidence>
<feature type="transmembrane region" description="Helical" evidence="6">
    <location>
        <begin position="251"/>
        <end position="270"/>
    </location>
</feature>
<keyword evidence="3 6" id="KW-0812">Transmembrane</keyword>
<proteinExistence type="predicted"/>
<comment type="caution">
    <text evidence="7">The sequence shown here is derived from an EMBL/GenBank/DDBJ whole genome shotgun (WGS) entry which is preliminary data.</text>
</comment>
<evidence type="ECO:0000313" key="8">
    <source>
        <dbReference type="Proteomes" id="UP000450000"/>
    </source>
</evidence>
<gene>
    <name evidence="7" type="ORF">F7Q99_37170</name>
</gene>
<comment type="subcellular location">
    <subcellularLocation>
        <location evidence="1">Cell membrane</location>
        <topology evidence="1">Multi-pass membrane protein</topology>
    </subcellularLocation>
</comment>
<dbReference type="EMBL" id="WBOF01000006">
    <property type="protein sequence ID" value="MQS17672.1"/>
    <property type="molecule type" value="Genomic_DNA"/>
</dbReference>
<organism evidence="7 8">
    <name type="scientific">Streptomyces kaniharaensis</name>
    <dbReference type="NCBI Taxonomy" id="212423"/>
    <lineage>
        <taxon>Bacteria</taxon>
        <taxon>Bacillati</taxon>
        <taxon>Actinomycetota</taxon>
        <taxon>Actinomycetes</taxon>
        <taxon>Kitasatosporales</taxon>
        <taxon>Streptomycetaceae</taxon>
        <taxon>Streptomyces</taxon>
    </lineage>
</organism>
<sequence>MLSVLRNRAYRHLFTAQVVALVGTGLATVALSLLAYDLAGANASAVLGTALAIKMVAYVAIAPIAGALSGRIPRRALLVAMDLTRAAVALSLPFVTQVWQVYLLIFLLQAASAAFTPTFQATIPDVLPAERDYTQALSMSRLAYDLESLFSPALAALLLTLVSYDWLFAGTTVGFLASAALVVSAVLPKPAPVERTGGAYARAAFSSRLFWVTPRLRALLALDLAVAAAGAIVFVNTVVVVRDHFHRPAGAVSLALGAYGAGSMLTALLLPRLLARVGDRRVMLPAAFALPAVLAAATALTALGPTGWSWAALLATWALIGAACSAVLTPGGRLIRRSAADADLPAAFAAQFSLSHSCWLLTYPLAGWLAAGAGLPVTAVVLGTVALAAAAGAAALWPSRDPDTLDHLHTDLPADHPHLAGAHPATTGGWRHGHHYVIDRYHPSWPRPAVPGH</sequence>
<evidence type="ECO:0000256" key="3">
    <source>
        <dbReference type="ARBA" id="ARBA00022692"/>
    </source>
</evidence>
<feature type="transmembrane region" description="Helical" evidence="6">
    <location>
        <begin position="167"/>
        <end position="187"/>
    </location>
</feature>
<evidence type="ECO:0000256" key="2">
    <source>
        <dbReference type="ARBA" id="ARBA00022475"/>
    </source>
</evidence>
<feature type="transmembrane region" description="Helical" evidence="6">
    <location>
        <begin position="377"/>
        <end position="397"/>
    </location>
</feature>
<dbReference type="Pfam" id="PF07690">
    <property type="entry name" value="MFS_1"/>
    <property type="match status" value="1"/>
</dbReference>
<dbReference type="AlphaFoldDB" id="A0A6N7L1F4"/>
<dbReference type="InterPro" id="IPR036259">
    <property type="entry name" value="MFS_trans_sf"/>
</dbReference>
<evidence type="ECO:0000256" key="1">
    <source>
        <dbReference type="ARBA" id="ARBA00004651"/>
    </source>
</evidence>
<dbReference type="Gene3D" id="1.20.1250.20">
    <property type="entry name" value="MFS general substrate transporter like domains"/>
    <property type="match status" value="2"/>
</dbReference>
<feature type="transmembrane region" description="Helical" evidence="6">
    <location>
        <begin position="348"/>
        <end position="371"/>
    </location>
</feature>
<protein>
    <submittedName>
        <fullName evidence="7">MFS transporter</fullName>
    </submittedName>
</protein>
<accession>A0A6N7L1F4</accession>
<dbReference type="InterPro" id="IPR011701">
    <property type="entry name" value="MFS"/>
</dbReference>
<dbReference type="GO" id="GO:0022857">
    <property type="term" value="F:transmembrane transporter activity"/>
    <property type="evidence" value="ECO:0007669"/>
    <property type="project" value="InterPro"/>
</dbReference>
<evidence type="ECO:0000256" key="4">
    <source>
        <dbReference type="ARBA" id="ARBA00022989"/>
    </source>
</evidence>
<feature type="transmembrane region" description="Helical" evidence="6">
    <location>
        <begin position="282"/>
        <end position="302"/>
    </location>
</feature>
<dbReference type="PANTHER" id="PTHR23513:SF18">
    <property type="entry name" value="INTEGRAL MEMBRANE PROTEIN"/>
    <property type="match status" value="1"/>
</dbReference>
<dbReference type="CDD" id="cd06173">
    <property type="entry name" value="MFS_MefA_like"/>
    <property type="match status" value="1"/>
</dbReference>
<keyword evidence="8" id="KW-1185">Reference proteome</keyword>
<evidence type="ECO:0000313" key="7">
    <source>
        <dbReference type="EMBL" id="MQS17672.1"/>
    </source>
</evidence>
<keyword evidence="5 6" id="KW-0472">Membrane</keyword>
<feature type="transmembrane region" description="Helical" evidence="6">
    <location>
        <begin position="42"/>
        <end position="64"/>
    </location>
</feature>